<evidence type="ECO:0000313" key="4">
    <source>
        <dbReference type="Proteomes" id="UP000326837"/>
    </source>
</evidence>
<feature type="region of interest" description="Disordered" evidence="1">
    <location>
        <begin position="200"/>
        <end position="232"/>
    </location>
</feature>
<feature type="compositionally biased region" description="Low complexity" evidence="1">
    <location>
        <begin position="259"/>
        <end position="283"/>
    </location>
</feature>
<dbReference type="KEGG" id="lpav:PLANPX_2506"/>
<keyword evidence="2" id="KW-1133">Transmembrane helix</keyword>
<name>A0A5K7X7Z1_9BACT</name>
<dbReference type="RefSeq" id="WP_194175121.1">
    <property type="nucleotide sequence ID" value="NZ_AP021861.1"/>
</dbReference>
<accession>A0A5K7X7Z1</accession>
<evidence type="ECO:0000256" key="2">
    <source>
        <dbReference type="SAM" id="Phobius"/>
    </source>
</evidence>
<keyword evidence="4" id="KW-1185">Reference proteome</keyword>
<keyword evidence="2" id="KW-0472">Membrane</keyword>
<dbReference type="AlphaFoldDB" id="A0A5K7X7Z1"/>
<feature type="region of interest" description="Disordered" evidence="1">
    <location>
        <begin position="259"/>
        <end position="331"/>
    </location>
</feature>
<evidence type="ECO:0000256" key="1">
    <source>
        <dbReference type="SAM" id="MobiDB-lite"/>
    </source>
</evidence>
<proteinExistence type="predicted"/>
<evidence type="ECO:0000313" key="3">
    <source>
        <dbReference type="EMBL" id="BBO32894.1"/>
    </source>
</evidence>
<evidence type="ECO:0008006" key="5">
    <source>
        <dbReference type="Google" id="ProtNLM"/>
    </source>
</evidence>
<feature type="transmembrane region" description="Helical" evidence="2">
    <location>
        <begin position="28"/>
        <end position="49"/>
    </location>
</feature>
<sequence length="331" mass="35218">MNTERRHELETNALAEGITTWSDKARPYTSALLGLIAALLGLFIVASLWNSYQERRNREAWHELEVGLLEGDIESRNLRLIADREDLQGTDMTEWAYMSWADRQLLRASQLYLTDREDAKKRLDEIESIYEQFADSASSPELKNRARLGLARVSEMQGDVTDAVAQYELIDGAFAPLAEDRIKALKAKPAKETVEWLATVELPKRTPPGGPGSPGARPGFEAAPPSADQGGVNFETTQSLEEILGGINAAEDAGKRYTEGAAPAEGAAAPAAETPAAGTTEAPATEEKPAAEPAATTPAAETPAADAPAAAETPAESPAADGAVAEKPAAQ</sequence>
<organism evidence="3 4">
    <name type="scientific">Lacipirellula parvula</name>
    <dbReference type="NCBI Taxonomy" id="2650471"/>
    <lineage>
        <taxon>Bacteria</taxon>
        <taxon>Pseudomonadati</taxon>
        <taxon>Planctomycetota</taxon>
        <taxon>Planctomycetia</taxon>
        <taxon>Pirellulales</taxon>
        <taxon>Lacipirellulaceae</taxon>
        <taxon>Lacipirellula</taxon>
    </lineage>
</organism>
<gene>
    <name evidence="3" type="ORF">PLANPX_2506</name>
</gene>
<feature type="compositionally biased region" description="Low complexity" evidence="1">
    <location>
        <begin position="291"/>
        <end position="320"/>
    </location>
</feature>
<reference evidence="4" key="1">
    <citation type="submission" date="2019-10" db="EMBL/GenBank/DDBJ databases">
        <title>Lacipirellula parvula gen. nov., sp. nov., representing a lineage of planctomycetes widespread in freshwater anoxic habitats, and description of the family Lacipirellulaceae.</title>
        <authorList>
            <person name="Dedysh S.N."/>
            <person name="Kulichevskaya I.S."/>
            <person name="Beletsky A.V."/>
            <person name="Rakitin A.L."/>
            <person name="Mardanov A.V."/>
            <person name="Ivanova A.A."/>
            <person name="Saltykova V.X."/>
            <person name="Rijpstra W.I.C."/>
            <person name="Sinninghe Damste J.S."/>
            <person name="Ravin N.V."/>
        </authorList>
    </citation>
    <scope>NUCLEOTIDE SEQUENCE [LARGE SCALE GENOMIC DNA]</scope>
    <source>
        <strain evidence="4">PX69</strain>
    </source>
</reference>
<keyword evidence="2" id="KW-0812">Transmembrane</keyword>
<dbReference type="Proteomes" id="UP000326837">
    <property type="component" value="Chromosome"/>
</dbReference>
<protein>
    <recommendedName>
        <fullName evidence="5">Tetratricopeptide repeat-like domain-containing protein</fullName>
    </recommendedName>
</protein>
<dbReference type="EMBL" id="AP021861">
    <property type="protein sequence ID" value="BBO32894.1"/>
    <property type="molecule type" value="Genomic_DNA"/>
</dbReference>